<evidence type="ECO:0000256" key="6">
    <source>
        <dbReference type="ARBA" id="ARBA00023212"/>
    </source>
</evidence>
<comment type="similarity">
    <text evidence="7">Belongs to the CEP72 family.</text>
</comment>
<proteinExistence type="inferred from homology"/>
<evidence type="ECO:0000256" key="5">
    <source>
        <dbReference type="ARBA" id="ARBA00023054"/>
    </source>
</evidence>
<dbReference type="FunFam" id="3.80.10.10:FF:000489">
    <property type="entry name" value="Centrosomal protein of 72 kDa"/>
    <property type="match status" value="1"/>
</dbReference>
<dbReference type="Gene3D" id="3.80.10.10">
    <property type="entry name" value="Ribonuclease Inhibitor"/>
    <property type="match status" value="1"/>
</dbReference>
<feature type="compositionally biased region" description="Polar residues" evidence="10">
    <location>
        <begin position="631"/>
        <end position="655"/>
    </location>
</feature>
<feature type="region of interest" description="Disordered" evidence="10">
    <location>
        <begin position="631"/>
        <end position="668"/>
    </location>
</feature>
<sequence>MALTLTEDLIRNRVGLEHDNLEDVKSLALPGTYHEKVVSLGTSLRKFSRLKHLDLSRNNLTSLQGLEHLKLLEKLNLYYNNIESLEELKRLKHNPNLKELDLRLNPVTRTETDYRLYLIHMLPNLQKMDDRGVRDRERQGALIHFSSSQASEMTPHPQREEPQTRAPNPRAEHVKNMGSGRVLDDDDVEILDLIARTGGDLSKARPLTGSAATQSSSEDYSIIGLKKLSRQPEDGPERKPAPQKIQPTTEEVDEVLAVYKRKYPNIPDQRAAGVSEDPRQRGSHQDPNLEFEDETEAYNKFRSHGFFTPNPAGGEDLVSSYTVPEREGVYPAPPTRVQLERTQGPADPDEDLDNSPAPHRRSYSVPPEKLNYGNEGEARAEKYSDKPPDRARTQSKDDQSNARSAPPTKGENPESRLFLFQLLDLVDRYWNGSKSLHKNNKFKGLAYLAIEDYLRTLADDSHRQQVQQLRAELTLARKDNEKLRRNDELAKSSLEDTAATEAHLKASLQKAFTDVEMLKDKVQSYASENKRLQQKLQQMESYTSNTTVSHSQLEGIQAQNEQLKRDIERQQIQLKNMKQLQELSNMLQESHKSLVQTNDHLLKELDETRERHQHEVNQLNWSYQQLKKTLGGTSLNAPSTSSSHQHGNPGNTNKGEGNASVVMYDSDC</sequence>
<comment type="subcellular location">
    <subcellularLocation>
        <location evidence="1">Cytoplasm</location>
        <location evidence="1">Cytoskeleton</location>
        <location evidence="1">Microtubule organizing center</location>
        <location evidence="1">Centrosome</location>
    </subcellularLocation>
</comment>
<evidence type="ECO:0000256" key="2">
    <source>
        <dbReference type="ARBA" id="ARBA00022490"/>
    </source>
</evidence>
<feature type="region of interest" description="Disordered" evidence="10">
    <location>
        <begin position="144"/>
        <end position="181"/>
    </location>
</feature>
<organism evidence="11 12">
    <name type="scientific">Dreissena polymorpha</name>
    <name type="common">Zebra mussel</name>
    <name type="synonym">Mytilus polymorpha</name>
    <dbReference type="NCBI Taxonomy" id="45954"/>
    <lineage>
        <taxon>Eukaryota</taxon>
        <taxon>Metazoa</taxon>
        <taxon>Spiralia</taxon>
        <taxon>Lophotrochozoa</taxon>
        <taxon>Mollusca</taxon>
        <taxon>Bivalvia</taxon>
        <taxon>Autobranchia</taxon>
        <taxon>Heteroconchia</taxon>
        <taxon>Euheterodonta</taxon>
        <taxon>Imparidentia</taxon>
        <taxon>Neoheterodontei</taxon>
        <taxon>Myida</taxon>
        <taxon>Dreissenoidea</taxon>
        <taxon>Dreissenidae</taxon>
        <taxon>Dreissena</taxon>
    </lineage>
</organism>
<dbReference type="Pfam" id="PF14580">
    <property type="entry name" value="LRR_9"/>
    <property type="match status" value="1"/>
</dbReference>
<reference evidence="11" key="2">
    <citation type="submission" date="2020-11" db="EMBL/GenBank/DDBJ databases">
        <authorList>
            <person name="McCartney M.A."/>
            <person name="Auch B."/>
            <person name="Kono T."/>
            <person name="Mallez S."/>
            <person name="Becker A."/>
            <person name="Gohl D.M."/>
            <person name="Silverstein K.A.T."/>
            <person name="Koren S."/>
            <person name="Bechman K.B."/>
            <person name="Herman A."/>
            <person name="Abrahante J.E."/>
            <person name="Garbe J."/>
        </authorList>
    </citation>
    <scope>NUCLEOTIDE SEQUENCE</scope>
    <source>
        <strain evidence="11">Duluth1</strain>
        <tissue evidence="11">Whole animal</tissue>
    </source>
</reference>
<evidence type="ECO:0000256" key="3">
    <source>
        <dbReference type="ARBA" id="ARBA00022614"/>
    </source>
</evidence>
<feature type="compositionally biased region" description="Basic and acidic residues" evidence="10">
    <location>
        <begin position="376"/>
        <end position="400"/>
    </location>
</feature>
<evidence type="ECO:0000313" key="11">
    <source>
        <dbReference type="EMBL" id="KAH3774706.1"/>
    </source>
</evidence>
<evidence type="ECO:0000313" key="12">
    <source>
        <dbReference type="Proteomes" id="UP000828390"/>
    </source>
</evidence>
<dbReference type="EMBL" id="JAIWYP010000009">
    <property type="protein sequence ID" value="KAH3774706.1"/>
    <property type="molecule type" value="Genomic_DNA"/>
</dbReference>
<keyword evidence="5 9" id="KW-0175">Coiled coil</keyword>
<gene>
    <name evidence="11" type="ORF">DPMN_176094</name>
</gene>
<dbReference type="SMART" id="SM00365">
    <property type="entry name" value="LRR_SD22"/>
    <property type="match status" value="2"/>
</dbReference>
<evidence type="ECO:0000256" key="9">
    <source>
        <dbReference type="SAM" id="Coils"/>
    </source>
</evidence>
<keyword evidence="2" id="KW-0963">Cytoplasm</keyword>
<evidence type="ECO:0000256" key="10">
    <source>
        <dbReference type="SAM" id="MobiDB-lite"/>
    </source>
</evidence>
<feature type="compositionally biased region" description="Basic and acidic residues" evidence="10">
    <location>
        <begin position="230"/>
        <end position="240"/>
    </location>
</feature>
<dbReference type="InterPro" id="IPR001611">
    <property type="entry name" value="Leu-rich_rpt"/>
</dbReference>
<name>A0A9D4E7P3_DREPO</name>
<evidence type="ECO:0000256" key="4">
    <source>
        <dbReference type="ARBA" id="ARBA00022737"/>
    </source>
</evidence>
<dbReference type="GO" id="GO:0034451">
    <property type="term" value="C:centriolar satellite"/>
    <property type="evidence" value="ECO:0007669"/>
    <property type="project" value="UniProtKB-ARBA"/>
</dbReference>
<comment type="caution">
    <text evidence="11">The sequence shown here is derived from an EMBL/GenBank/DDBJ whole genome shotgun (WGS) entry which is preliminary data.</text>
</comment>
<keyword evidence="12" id="KW-1185">Reference proteome</keyword>
<dbReference type="InterPro" id="IPR032675">
    <property type="entry name" value="LRR_dom_sf"/>
</dbReference>
<dbReference type="InterPro" id="IPR055320">
    <property type="entry name" value="CEP72-like"/>
</dbReference>
<reference evidence="11" key="1">
    <citation type="journal article" date="2019" name="bioRxiv">
        <title>The Genome of the Zebra Mussel, Dreissena polymorpha: A Resource for Invasive Species Research.</title>
        <authorList>
            <person name="McCartney M.A."/>
            <person name="Auch B."/>
            <person name="Kono T."/>
            <person name="Mallez S."/>
            <person name="Zhang Y."/>
            <person name="Obille A."/>
            <person name="Becker A."/>
            <person name="Abrahante J.E."/>
            <person name="Garbe J."/>
            <person name="Badalamenti J.P."/>
            <person name="Herman A."/>
            <person name="Mangelson H."/>
            <person name="Liachko I."/>
            <person name="Sullivan S."/>
            <person name="Sone E.D."/>
            <person name="Koren S."/>
            <person name="Silverstein K.A.T."/>
            <person name="Beckman K.B."/>
            <person name="Gohl D.M."/>
        </authorList>
    </citation>
    <scope>NUCLEOTIDE SEQUENCE</scope>
    <source>
        <strain evidence="11">Duluth1</strain>
        <tissue evidence="11">Whole animal</tissue>
    </source>
</reference>
<dbReference type="PANTHER" id="PTHR23311">
    <property type="entry name" value="HEAT SHOCK REGULATED 2"/>
    <property type="match status" value="1"/>
</dbReference>
<dbReference type="SUPFAM" id="SSF52058">
    <property type="entry name" value="L domain-like"/>
    <property type="match status" value="1"/>
</dbReference>
<keyword evidence="6" id="KW-0206">Cytoskeleton</keyword>
<dbReference type="PANTHER" id="PTHR23311:SF5">
    <property type="entry name" value="CENTROSOMAL PROTEIN OF 72 KDA"/>
    <property type="match status" value="1"/>
</dbReference>
<dbReference type="PROSITE" id="PS51450">
    <property type="entry name" value="LRR"/>
    <property type="match status" value="2"/>
</dbReference>
<feature type="region of interest" description="Disordered" evidence="10">
    <location>
        <begin position="228"/>
        <end position="413"/>
    </location>
</feature>
<accession>A0A9D4E7P3</accession>
<evidence type="ECO:0000256" key="1">
    <source>
        <dbReference type="ARBA" id="ARBA00004300"/>
    </source>
</evidence>
<protein>
    <recommendedName>
        <fullName evidence="8">Centrosomal protein of 72 kDa</fullName>
    </recommendedName>
</protein>
<evidence type="ECO:0000256" key="7">
    <source>
        <dbReference type="ARBA" id="ARBA00061023"/>
    </source>
</evidence>
<keyword evidence="4" id="KW-0677">Repeat</keyword>
<feature type="coiled-coil region" evidence="9">
    <location>
        <begin position="515"/>
        <end position="629"/>
    </location>
</feature>
<keyword evidence="3" id="KW-0433">Leucine-rich repeat</keyword>
<evidence type="ECO:0000256" key="8">
    <source>
        <dbReference type="ARBA" id="ARBA00070210"/>
    </source>
</evidence>
<dbReference type="Proteomes" id="UP000828390">
    <property type="component" value="Unassembled WGS sequence"/>
</dbReference>
<dbReference type="AlphaFoldDB" id="A0A9D4E7P3"/>